<dbReference type="Gene3D" id="1.10.510.10">
    <property type="entry name" value="Transferase(Phosphotransferase) domain 1"/>
    <property type="match status" value="1"/>
</dbReference>
<dbReference type="AlphaFoldDB" id="A0A836CDK0"/>
<proteinExistence type="predicted"/>
<dbReference type="Pfam" id="PF17667">
    <property type="entry name" value="Pkinase_fungal"/>
    <property type="match status" value="1"/>
</dbReference>
<evidence type="ECO:0000313" key="2">
    <source>
        <dbReference type="EMBL" id="KAG5181734.1"/>
    </source>
</evidence>
<protein>
    <recommendedName>
        <fullName evidence="1">Fungal-type protein kinase domain-containing protein</fullName>
    </recommendedName>
</protein>
<evidence type="ECO:0000313" key="3">
    <source>
        <dbReference type="Proteomes" id="UP000664859"/>
    </source>
</evidence>
<dbReference type="SUPFAM" id="SSF56112">
    <property type="entry name" value="Protein kinase-like (PK-like)"/>
    <property type="match status" value="1"/>
</dbReference>
<dbReference type="Proteomes" id="UP000664859">
    <property type="component" value="Unassembled WGS sequence"/>
</dbReference>
<name>A0A836CDK0_9STRA</name>
<dbReference type="OrthoDB" id="5584477at2759"/>
<dbReference type="InterPro" id="IPR011009">
    <property type="entry name" value="Kinase-like_dom_sf"/>
</dbReference>
<evidence type="ECO:0000259" key="1">
    <source>
        <dbReference type="Pfam" id="PF17667"/>
    </source>
</evidence>
<comment type="caution">
    <text evidence="2">The sequence shown here is derived from an EMBL/GenBank/DDBJ whole genome shotgun (WGS) entry which is preliminary data.</text>
</comment>
<dbReference type="InterPro" id="IPR040976">
    <property type="entry name" value="Pkinase_fungal"/>
</dbReference>
<organism evidence="2 3">
    <name type="scientific">Tribonema minus</name>
    <dbReference type="NCBI Taxonomy" id="303371"/>
    <lineage>
        <taxon>Eukaryota</taxon>
        <taxon>Sar</taxon>
        <taxon>Stramenopiles</taxon>
        <taxon>Ochrophyta</taxon>
        <taxon>PX clade</taxon>
        <taxon>Xanthophyceae</taxon>
        <taxon>Tribonematales</taxon>
        <taxon>Tribonemataceae</taxon>
        <taxon>Tribonema</taxon>
    </lineage>
</organism>
<gene>
    <name evidence="2" type="ORF">JKP88DRAFT_246101</name>
</gene>
<keyword evidence="3" id="KW-1185">Reference proteome</keyword>
<feature type="domain" description="Fungal-type protein kinase" evidence="1">
    <location>
        <begin position="266"/>
        <end position="383"/>
    </location>
</feature>
<dbReference type="EMBL" id="JAFCMP010000301">
    <property type="protein sequence ID" value="KAG5181734.1"/>
    <property type="molecule type" value="Genomic_DNA"/>
</dbReference>
<sequence length="463" mass="49470">MQSGKARGAGAEASTDWYEKLLDEAELSDKDNWVLGTTAREAVQRVLDDNGWWTPNQIRRVTKAELVAAGIKARPTDSLKAGFPGPAQVGGGAGSGVGGGVDAADLPMTPCCAAALTSARLCCCTHSVAPSPPITTASLRDEMAQIARSEAENAIERNAKRLRRTVTTCGDLGAELLEKTQPVVSLDVIRERGNAGSPAVGEPGTAVKVVGSNKGSGTAGLLDDGSGCDLRKVDQYHDALGQHYHMIEFGAAQAGGKLKLSAIDWYRYMSSAAGSPVGKHISSDSGADTIRGAVRDVASVIQALDAVKWLHRDISPSNIVLSDGRGILLDFHVTCKASDARQIPVRVTGKPAYRALCLNFGHKETKFTAQAPADLESLFYSLVDMASDGSAVRWRHEVEKLPEMQFTSVYDTITWRTKVKDRCLPDLQPAIQELHELLFFTIPYRSPHSVTAAAFKDALACRG</sequence>
<accession>A0A836CDK0</accession>
<reference evidence="2" key="1">
    <citation type="submission" date="2021-02" db="EMBL/GenBank/DDBJ databases">
        <title>First Annotated Genome of the Yellow-green Alga Tribonema minus.</title>
        <authorList>
            <person name="Mahan K.M."/>
        </authorList>
    </citation>
    <scope>NUCLEOTIDE SEQUENCE</scope>
    <source>
        <strain evidence="2">UTEX B ZZ1240</strain>
    </source>
</reference>